<dbReference type="InterPro" id="IPR025192">
    <property type="entry name" value="Succ_DH/fum_Rdtase_N"/>
</dbReference>
<evidence type="ECO:0000256" key="2">
    <source>
        <dbReference type="ARBA" id="ARBA00001966"/>
    </source>
</evidence>
<dbReference type="GO" id="GO:0051539">
    <property type="term" value="F:4 iron, 4 sulfur cluster binding"/>
    <property type="evidence" value="ECO:0007669"/>
    <property type="project" value="UniProtKB-KW"/>
</dbReference>
<dbReference type="NCBIfam" id="TIGR00384">
    <property type="entry name" value="dhsB"/>
    <property type="match status" value="1"/>
</dbReference>
<dbReference type="GO" id="GO:0009055">
    <property type="term" value="F:electron transfer activity"/>
    <property type="evidence" value="ECO:0007669"/>
    <property type="project" value="InterPro"/>
</dbReference>
<dbReference type="InterPro" id="IPR009051">
    <property type="entry name" value="Helical_ferredxn"/>
</dbReference>
<proteinExistence type="inferred from homology"/>
<feature type="domain" description="2Fe-2S ferredoxin-type" evidence="16">
    <location>
        <begin position="37"/>
        <end position="127"/>
    </location>
</feature>
<dbReference type="InterPro" id="IPR050573">
    <property type="entry name" value="SDH/FRD_Iron-Sulfur"/>
</dbReference>
<dbReference type="PROSITE" id="PS00198">
    <property type="entry name" value="4FE4S_FER_1"/>
    <property type="match status" value="1"/>
</dbReference>
<evidence type="ECO:0000259" key="16">
    <source>
        <dbReference type="PROSITE" id="PS51085"/>
    </source>
</evidence>
<keyword evidence="7" id="KW-0816">Tricarboxylic acid cycle</keyword>
<comment type="cofactor">
    <cofactor evidence="14">
        <name>[2Fe-2S] cluster</name>
        <dbReference type="ChEBI" id="CHEBI:190135"/>
    </cofactor>
</comment>
<keyword evidence="13" id="KW-0003">3Fe-4S</keyword>
<dbReference type="GO" id="GO:0008177">
    <property type="term" value="F:succinate dehydrogenase (quinone) activity"/>
    <property type="evidence" value="ECO:0007669"/>
    <property type="project" value="UniProtKB-EC"/>
</dbReference>
<evidence type="ECO:0000256" key="12">
    <source>
        <dbReference type="ARBA" id="ARBA00023014"/>
    </source>
</evidence>
<dbReference type="InterPro" id="IPR006058">
    <property type="entry name" value="2Fe2S_fd_BS"/>
</dbReference>
<feature type="domain" description="4Fe-4S ferredoxin-type" evidence="17">
    <location>
        <begin position="175"/>
        <end position="204"/>
    </location>
</feature>
<evidence type="ECO:0000256" key="1">
    <source>
        <dbReference type="ARBA" id="ARBA00001927"/>
    </source>
</evidence>
<evidence type="ECO:0000256" key="14">
    <source>
        <dbReference type="ARBA" id="ARBA00034078"/>
    </source>
</evidence>
<gene>
    <name evidence="18" type="primary">sdhB</name>
</gene>
<evidence type="ECO:0000256" key="7">
    <source>
        <dbReference type="ARBA" id="ARBA00022532"/>
    </source>
</evidence>
<evidence type="ECO:0000256" key="8">
    <source>
        <dbReference type="ARBA" id="ARBA00022714"/>
    </source>
</evidence>
<comment type="cofactor">
    <cofactor evidence="2">
        <name>[4Fe-4S] cluster</name>
        <dbReference type="ChEBI" id="CHEBI:49883"/>
    </cofactor>
</comment>
<dbReference type="FunFam" id="1.10.1060.10:FF:000003">
    <property type="entry name" value="Succinate dehydrogenase iron-sulfur subunit"/>
    <property type="match status" value="1"/>
</dbReference>
<feature type="region of interest" description="Disordered" evidence="15">
    <location>
        <begin position="1"/>
        <end position="23"/>
    </location>
</feature>
<dbReference type="InterPro" id="IPR017900">
    <property type="entry name" value="4Fe4S_Fe_S_CS"/>
</dbReference>
<evidence type="ECO:0000256" key="10">
    <source>
        <dbReference type="ARBA" id="ARBA00023002"/>
    </source>
</evidence>
<dbReference type="PROSITE" id="PS00197">
    <property type="entry name" value="2FE2S_FER_1"/>
    <property type="match status" value="1"/>
</dbReference>
<evidence type="ECO:0000256" key="3">
    <source>
        <dbReference type="ARBA" id="ARBA00005163"/>
    </source>
</evidence>
<keyword evidence="6" id="KW-0004">4Fe-4S</keyword>
<dbReference type="InterPro" id="IPR036010">
    <property type="entry name" value="2Fe-2S_ferredoxin-like_sf"/>
</dbReference>
<evidence type="ECO:0000256" key="15">
    <source>
        <dbReference type="SAM" id="MobiDB-lite"/>
    </source>
</evidence>
<evidence type="ECO:0000256" key="5">
    <source>
        <dbReference type="ARBA" id="ARBA00012792"/>
    </source>
</evidence>
<keyword evidence="10" id="KW-0560">Oxidoreductase</keyword>
<dbReference type="NCBIfam" id="NF004616">
    <property type="entry name" value="PRK05950.1"/>
    <property type="match status" value="1"/>
</dbReference>
<comment type="pathway">
    <text evidence="3">Carbohydrate metabolism; tricarboxylic acid cycle.</text>
</comment>
<dbReference type="SUPFAM" id="SSF54292">
    <property type="entry name" value="2Fe-2S ferredoxin-like"/>
    <property type="match status" value="1"/>
</dbReference>
<dbReference type="Gene3D" id="1.10.1060.10">
    <property type="entry name" value="Alpha-helical ferredoxin"/>
    <property type="match status" value="1"/>
</dbReference>
<dbReference type="GO" id="GO:0046872">
    <property type="term" value="F:metal ion binding"/>
    <property type="evidence" value="ECO:0007669"/>
    <property type="project" value="UniProtKB-KW"/>
</dbReference>
<evidence type="ECO:0000256" key="13">
    <source>
        <dbReference type="ARBA" id="ARBA00023291"/>
    </source>
</evidence>
<name>A0A075H7G0_9ARCH</name>
<evidence type="ECO:0000259" key="17">
    <source>
        <dbReference type="PROSITE" id="PS51379"/>
    </source>
</evidence>
<keyword evidence="9" id="KW-0479">Metal-binding</keyword>
<comment type="cofactor">
    <cofactor evidence="1">
        <name>[3Fe-4S] cluster</name>
        <dbReference type="ChEBI" id="CHEBI:21137"/>
    </cofactor>
</comment>
<sequence length="272" mass="30419">MTKGGLLPKGFERPTVLASPSDSGVQEKYEEVKSSSKTIVLRISKFNPEKDQRTTFLEFTVPYQRWTTVLDAILEVKNNHDHSIGVRYSCRQATCGSCGMIINGKPKLACFTKISELDSDVVTVEPMNNFPVIRDLAVGFERMISTHKRIKPYIIHEDSEISSGTKEFLQTPEDVEKYIQFASCIKCGLCNSACPTMATDSTFIGPQGLAQAYRYIADNRDQGKDERLKIIDERHGIWGCHFAGSCSQVCPKGVDPAMGIQMLRGYLLGYRK</sequence>
<dbReference type="Pfam" id="PF13183">
    <property type="entry name" value="Fer4_8"/>
    <property type="match status" value="1"/>
</dbReference>
<dbReference type="InterPro" id="IPR001041">
    <property type="entry name" value="2Fe-2S_ferredoxin-type"/>
</dbReference>
<keyword evidence="8" id="KW-0001">2Fe-2S</keyword>
<evidence type="ECO:0000313" key="18">
    <source>
        <dbReference type="EMBL" id="AIF11934.1"/>
    </source>
</evidence>
<dbReference type="EMBL" id="KF900932">
    <property type="protein sequence ID" value="AIF11934.1"/>
    <property type="molecule type" value="Genomic_DNA"/>
</dbReference>
<dbReference type="AlphaFoldDB" id="A0A075H7G0"/>
<organism evidence="18">
    <name type="scientific">uncultured marine thaumarchaeote KM3_54_A10</name>
    <dbReference type="NCBI Taxonomy" id="1456188"/>
    <lineage>
        <taxon>Archaea</taxon>
        <taxon>Nitrososphaerota</taxon>
        <taxon>environmental samples</taxon>
    </lineage>
</organism>
<dbReference type="GO" id="GO:0006099">
    <property type="term" value="P:tricarboxylic acid cycle"/>
    <property type="evidence" value="ECO:0007669"/>
    <property type="project" value="UniProtKB-KW"/>
</dbReference>
<keyword evidence="11" id="KW-0408">Iron</keyword>
<dbReference type="PANTHER" id="PTHR11921">
    <property type="entry name" value="SUCCINATE DEHYDROGENASE IRON-SULFUR PROTEIN"/>
    <property type="match status" value="1"/>
</dbReference>
<accession>A0A075H7G0</accession>
<comment type="similarity">
    <text evidence="4">Belongs to the succinate dehydrogenase/fumarate reductase iron-sulfur protein family.</text>
</comment>
<evidence type="ECO:0000256" key="11">
    <source>
        <dbReference type="ARBA" id="ARBA00023004"/>
    </source>
</evidence>
<protein>
    <recommendedName>
        <fullName evidence="5">succinate dehydrogenase</fullName>
        <ecNumber evidence="5">1.3.5.1</ecNumber>
    </recommendedName>
</protein>
<evidence type="ECO:0000256" key="4">
    <source>
        <dbReference type="ARBA" id="ARBA00009433"/>
    </source>
</evidence>
<dbReference type="PANTHER" id="PTHR11921:SF29">
    <property type="entry name" value="SUCCINATE DEHYDROGENASE [UBIQUINONE] IRON-SULFUR SUBUNIT, MITOCHONDRIAL"/>
    <property type="match status" value="1"/>
</dbReference>
<dbReference type="GO" id="GO:0051537">
    <property type="term" value="F:2 iron, 2 sulfur cluster binding"/>
    <property type="evidence" value="ECO:0007669"/>
    <property type="project" value="UniProtKB-KW"/>
</dbReference>
<evidence type="ECO:0000256" key="9">
    <source>
        <dbReference type="ARBA" id="ARBA00022723"/>
    </source>
</evidence>
<keyword evidence="12" id="KW-0411">Iron-sulfur</keyword>
<dbReference type="GO" id="GO:0051538">
    <property type="term" value="F:3 iron, 4 sulfur cluster binding"/>
    <property type="evidence" value="ECO:0007669"/>
    <property type="project" value="UniProtKB-KW"/>
</dbReference>
<dbReference type="CDD" id="cd00207">
    <property type="entry name" value="fer2"/>
    <property type="match status" value="1"/>
</dbReference>
<dbReference type="EC" id="1.3.5.1" evidence="5"/>
<dbReference type="SUPFAM" id="SSF46548">
    <property type="entry name" value="alpha-helical ferredoxin"/>
    <property type="match status" value="1"/>
</dbReference>
<dbReference type="Gene3D" id="3.10.20.30">
    <property type="match status" value="1"/>
</dbReference>
<dbReference type="Pfam" id="PF13085">
    <property type="entry name" value="Fer2_3"/>
    <property type="match status" value="1"/>
</dbReference>
<evidence type="ECO:0000256" key="6">
    <source>
        <dbReference type="ARBA" id="ARBA00022485"/>
    </source>
</evidence>
<dbReference type="GO" id="GO:0022904">
    <property type="term" value="P:respiratory electron transport chain"/>
    <property type="evidence" value="ECO:0007669"/>
    <property type="project" value="TreeGrafter"/>
</dbReference>
<dbReference type="PROSITE" id="PS51085">
    <property type="entry name" value="2FE2S_FER_2"/>
    <property type="match status" value="1"/>
</dbReference>
<dbReference type="InterPro" id="IPR004489">
    <property type="entry name" value="Succ_DH/fum_Rdtase_Fe-S"/>
</dbReference>
<reference evidence="18" key="1">
    <citation type="journal article" date="2014" name="Genome Biol. Evol.">
        <title>Pangenome evidence for extensive interdomain horizontal transfer affecting lineage core and shell genes in uncultured planktonic thaumarchaeota and euryarchaeota.</title>
        <authorList>
            <person name="Deschamps P."/>
            <person name="Zivanovic Y."/>
            <person name="Moreira D."/>
            <person name="Rodriguez-Valera F."/>
            <person name="Lopez-Garcia P."/>
        </authorList>
    </citation>
    <scope>NUCLEOTIDE SEQUENCE</scope>
</reference>
<dbReference type="InterPro" id="IPR017896">
    <property type="entry name" value="4Fe4S_Fe-S-bd"/>
</dbReference>
<dbReference type="PROSITE" id="PS51379">
    <property type="entry name" value="4FE4S_FER_2"/>
    <property type="match status" value="1"/>
</dbReference>
<dbReference type="InterPro" id="IPR012675">
    <property type="entry name" value="Beta-grasp_dom_sf"/>
</dbReference>